<sequence length="108" mass="12938">MFLFFAKYFIKSNIFLILFLYSTRIIDFFLTKPIGIIKMRSSSPVLRGSYRIPKDKHQYKLKITDDNLQVDYPRQFLKGAHTPSVKAQHVIHWGDTFWVSSLWLAWFY</sequence>
<reference evidence="4" key="4">
    <citation type="journal article" date="2011" name="J. Infect. Chemother.">
        <title>Dissemination of multiple MRSA clones among community-associated methicillin-resistant Staphylococcus aureus infections from Japanese children with impetigo.</title>
        <authorList>
            <person name="Hisata K."/>
            <person name="Ito T."/>
            <person name="Matsunaga N."/>
            <person name="Komatsu M."/>
            <person name="Jin J."/>
            <person name="Li S."/>
            <person name="Watanabe S."/>
            <person name="Shimizu T."/>
            <person name="Hiramatsu"/>
            <person name="K"/>
        </authorList>
    </citation>
    <scope>NUCLEOTIDE SEQUENCE</scope>
    <source>
        <strain evidence="4">JCSC 5952</strain>
        <strain evidence="5">TSGH17</strain>
    </source>
</reference>
<dbReference type="EMBL" id="AB512767">
    <property type="protein sequence ID" value="BAK57495.1"/>
    <property type="molecule type" value="Genomic_DNA"/>
</dbReference>
<accession>C1PH92</accession>
<dbReference type="InterPro" id="IPR037091">
    <property type="entry name" value="Pen-bd_prot4_C_dom_sf"/>
</dbReference>
<evidence type="ECO:0000313" key="3">
    <source>
        <dbReference type="EMBL" id="BAH57706.1"/>
    </source>
</evidence>
<dbReference type="EMBL" id="AB478780">
    <property type="protein sequence ID" value="BAH66837.1"/>
    <property type="molecule type" value="Genomic_DNA"/>
</dbReference>
<reference evidence="1" key="3">
    <citation type="journal article" date="2010" name="Antimicrob. Agents Chemother.">
        <title>Recombination between ccrC genes in a type V (5C2&amp;5) staphylococcal cassette chromosome mec (SCCmec) of Staphylococcus aureus ST398 leads to conversion from methicillin resistance to methicillin susceptibility in vivo.</title>
        <authorList>
            <person name="Chlebowicz M.A."/>
            <person name="Nganou K."/>
            <person name="Kozytska S."/>
            <person name="Arends J.P."/>
            <person name="Engelmann S."/>
            <person name="Grundmann H."/>
            <person name="Ohlsen K."/>
            <person name="van Dijl J.M."/>
            <person name="Buist G."/>
        </authorList>
    </citation>
    <scope>NUCLEOTIDE SEQUENCE</scope>
    <source>
        <strain evidence="1">UMCG-M4</strain>
    </source>
</reference>
<proteinExistence type="predicted"/>
<dbReference type="EMBL" id="JQ746621">
    <property type="protein sequence ID" value="AFI61403.1"/>
    <property type="molecule type" value="Genomic_DNA"/>
</dbReference>
<dbReference type="GO" id="GO:0004180">
    <property type="term" value="F:carboxypeptidase activity"/>
    <property type="evidence" value="ECO:0007669"/>
    <property type="project" value="InterPro"/>
</dbReference>
<dbReference type="AlphaFoldDB" id="C1PH92"/>
<dbReference type="SUPFAM" id="SSF69189">
    <property type="entry name" value="Penicillin-binding protein associated domain"/>
    <property type="match status" value="1"/>
</dbReference>
<reference evidence="1" key="5">
    <citation type="submission" date="2011-02" db="EMBL/GenBank/DDBJ databases">
        <authorList>
            <person name="Chlebowicz M.A."/>
            <person name="Buist G."/>
            <person name="van Dijl J.M."/>
        </authorList>
    </citation>
    <scope>NUCLEOTIDE SEQUENCE</scope>
    <source>
        <strain evidence="1">UMCG-M4</strain>
    </source>
</reference>
<dbReference type="Gene3D" id="2.30.140.20">
    <property type="entry name" value="Penicillin-binding protein 4, C-terminal domain"/>
    <property type="match status" value="1"/>
</dbReference>
<organism evidence="3">
    <name type="scientific">Staphylococcus aureus</name>
    <dbReference type="NCBI Taxonomy" id="1280"/>
    <lineage>
        <taxon>Bacteria</taxon>
        <taxon>Bacillati</taxon>
        <taxon>Bacillota</taxon>
        <taxon>Bacilli</taxon>
        <taxon>Bacillales</taxon>
        <taxon>Staphylococcaceae</taxon>
        <taxon>Staphylococcus</taxon>
    </lineage>
</organism>
<reference evidence="3" key="1">
    <citation type="journal article" date="2008" name="Antimicrob. Agents Chemother.">
        <title>Novel characteristics of community-acquired methicillin-resistant Staphylococcus aureus strains belonging to multilocus sequence type 59 in Taiwan.</title>
        <authorList>
            <person name="Takano T."/>
            <person name="Higuchi W."/>
            <person name="Otsuka T."/>
            <person name="Baranovich T."/>
            <person name="Enany S."/>
            <person name="Saito K."/>
            <person name="Isobe H."/>
            <person name="Dohmae S."/>
            <person name="Ozaki K."/>
            <person name="Takano M."/>
            <person name="Iwao Y."/>
            <person name="Shibuya M."/>
            <person name="Okubo T."/>
            <person name="Yabe S."/>
            <person name="Shi D."/>
            <person name="Reva T."/>
            <person name="Teng L.J."/>
            <person name="Yamamoto T."/>
        </authorList>
    </citation>
    <scope>NUCLEOTIDE SEQUENCE</scope>
    <source>
        <strain evidence="3">PM1</strain>
    </source>
</reference>
<protein>
    <submittedName>
        <fullName evidence="3">Uncharacterized protein</fullName>
    </submittedName>
</protein>
<evidence type="ECO:0000313" key="1">
    <source>
        <dbReference type="EMBL" id="AEV42175.1"/>
    </source>
</evidence>
<dbReference type="GO" id="GO:0006508">
    <property type="term" value="P:proteolysis"/>
    <property type="evidence" value="ECO:0007669"/>
    <property type="project" value="InterPro"/>
</dbReference>
<evidence type="ECO:0000313" key="2">
    <source>
        <dbReference type="EMBL" id="AFI61403.1"/>
    </source>
</evidence>
<evidence type="ECO:0000313" key="4">
    <source>
        <dbReference type="EMBL" id="BAH66837.1"/>
    </source>
</evidence>
<reference evidence="3" key="2">
    <citation type="journal article" date="2008" name="Biochem. Biophys. Res. Commun.">
        <title>Structure and specific detection of staphylococcal cassette chromosome mec type VII.</title>
        <authorList>
            <person name="Higuchi W."/>
            <person name="Takano T."/>
            <person name="Teng L.J."/>
            <person name="Yamamoto T."/>
        </authorList>
    </citation>
    <scope>NUCLEOTIDE SEQUENCE</scope>
    <source>
        <strain evidence="3">PM1</strain>
    </source>
</reference>
<dbReference type="InterPro" id="IPR015956">
    <property type="entry name" value="Peniciliin-bd_prot_C_sf"/>
</dbReference>
<evidence type="ECO:0000313" key="5">
    <source>
        <dbReference type="EMBL" id="BAK57495.1"/>
    </source>
</evidence>
<dbReference type="EMBL" id="GQ902038">
    <property type="protein sequence ID" value="AEV42175.1"/>
    <property type="molecule type" value="Genomic_DNA"/>
</dbReference>
<dbReference type="EMBL" id="AB462393">
    <property type="protein sequence ID" value="BAH57706.1"/>
    <property type="molecule type" value="Genomic_DNA"/>
</dbReference>
<reference evidence="2" key="6">
    <citation type="submission" date="2012-03" db="EMBL/GenBank/DDBJ databases">
        <title>Characterisation of a Novel Staphylococcus Cassette Chromosome Composite Island containing a pls gene, a sorbitol operon and a SCCmec V (Taiwan variant) in a Community Associated Methicillin-Resistant Staphylococcus aureus in Western Australia.</title>
        <authorList>
            <person name="Wilson L.K."/>
            <person name="O'Brien F.G."/>
        </authorList>
    </citation>
    <scope>NUCLEOTIDE SEQUENCE</scope>
    <source>
        <strain evidence="2">WA MRSA-40</strain>
    </source>
</reference>
<name>C1PH92_STAAU</name>